<gene>
    <name evidence="4" type="ORF">FB391_3283</name>
</gene>
<keyword evidence="2" id="KW-0812">Transmembrane</keyword>
<keyword evidence="2" id="KW-1133">Transmembrane helix</keyword>
<dbReference type="AlphaFoldDB" id="A0A543EF67"/>
<dbReference type="EMBL" id="VFPE01000006">
    <property type="protein sequence ID" value="TQM20149.1"/>
    <property type="molecule type" value="Genomic_DNA"/>
</dbReference>
<keyword evidence="2" id="KW-0472">Membrane</keyword>
<organism evidence="4 5">
    <name type="scientific">Microbacterium kyungheense</name>
    <dbReference type="NCBI Taxonomy" id="1263636"/>
    <lineage>
        <taxon>Bacteria</taxon>
        <taxon>Bacillati</taxon>
        <taxon>Actinomycetota</taxon>
        <taxon>Actinomycetes</taxon>
        <taxon>Micrococcales</taxon>
        <taxon>Microbacteriaceae</taxon>
        <taxon>Microbacterium</taxon>
    </lineage>
</organism>
<dbReference type="Pfam" id="PF13531">
    <property type="entry name" value="SBP_bac_11"/>
    <property type="match status" value="1"/>
</dbReference>
<evidence type="ECO:0000256" key="2">
    <source>
        <dbReference type="SAM" id="Phobius"/>
    </source>
</evidence>
<dbReference type="RefSeq" id="WP_141896135.1">
    <property type="nucleotide sequence ID" value="NZ_BAABLH010000006.1"/>
</dbReference>
<evidence type="ECO:0000259" key="3">
    <source>
        <dbReference type="PROSITE" id="PS50234"/>
    </source>
</evidence>
<sequence length="710" mass="73567">MRDRTRGDEDAPGPRRGQSSPPPTAALPTSSVPDPSPAPVPSATAATGWTPTGSTPSAGSSGPSGPSATKPAGAKPGRPTAMDERRERRRKRRKQIMLWTTVAGIVVLVGSIGTVSYAIVSNLAGSGAAAAADPPPAAPAVVKPIVFPQDEPAATAGAEPCVTVRVLSSFENAEMVESLANAYNAQPRNVAGSCVTVTSSKEKSGAAAAVVAAGFPNSPDDEKPIVWLPDSSTWVDVAQSEGATAIGREGTSVAISNIVLAMPKPLAQAIGWSSEAPTWSDVFESAGDADLWSGLGHPEWGAFKLGKTSPLVATSGEAAMYASYGTAAGSLADLTAAEVDDPAVQATVHENETSTSHYMATPEHFLWHARQAEASGSSADFLSAVIVDEKSVWDYNRGITSRDGITRTQADPPAEQLIPIYPTDGYYAADNPAMRLTGAWIDPVESEAAADFIRYALTAQGQSVVRGAGYRDLNRALDESVQKVGQLSDELTTALAFPGADVVTAVQASFPDVRKRANVLFLLDVSGSMDEPISPSDTKLTQARKAIEAALGHFTSGDDVGLAGFAQSPDGALVPGLVSPVADIGTSRDGFLGALNGITSMGDTPLYQAVDDFAKQQAASWTSDHINAIVLLSDGKNDTPNAPTIGAEQMIADLKDMHHATPVLIFTLAYGADADVPTLQSISSATGAHYYDATDPSKLEAVLSELVTSF</sequence>
<dbReference type="SMART" id="SM00327">
    <property type="entry name" value="VWA"/>
    <property type="match status" value="1"/>
</dbReference>
<protein>
    <submittedName>
        <fullName evidence="4">Ca-activated chloride channel family protein</fullName>
    </submittedName>
</protein>
<proteinExistence type="predicted"/>
<evidence type="ECO:0000313" key="4">
    <source>
        <dbReference type="EMBL" id="TQM20149.1"/>
    </source>
</evidence>
<accession>A0A543EF67</accession>
<dbReference type="Pfam" id="PF00092">
    <property type="entry name" value="VWA"/>
    <property type="match status" value="1"/>
</dbReference>
<dbReference type="PROSITE" id="PS50234">
    <property type="entry name" value="VWFA"/>
    <property type="match status" value="1"/>
</dbReference>
<feature type="compositionally biased region" description="Basic and acidic residues" evidence="1">
    <location>
        <begin position="1"/>
        <end position="13"/>
    </location>
</feature>
<reference evidence="4 5" key="1">
    <citation type="submission" date="2019-06" db="EMBL/GenBank/DDBJ databases">
        <title>Sequencing the genomes of 1000 actinobacteria strains.</title>
        <authorList>
            <person name="Klenk H.-P."/>
        </authorList>
    </citation>
    <scope>NUCLEOTIDE SEQUENCE [LARGE SCALE GENOMIC DNA]</scope>
    <source>
        <strain evidence="4 5">DSM 105492</strain>
    </source>
</reference>
<dbReference type="SUPFAM" id="SSF53300">
    <property type="entry name" value="vWA-like"/>
    <property type="match status" value="1"/>
</dbReference>
<feature type="domain" description="VWFA" evidence="3">
    <location>
        <begin position="518"/>
        <end position="706"/>
    </location>
</feature>
<dbReference type="InterPro" id="IPR036465">
    <property type="entry name" value="vWFA_dom_sf"/>
</dbReference>
<feature type="region of interest" description="Disordered" evidence="1">
    <location>
        <begin position="1"/>
        <end position="92"/>
    </location>
</feature>
<feature type="transmembrane region" description="Helical" evidence="2">
    <location>
        <begin position="96"/>
        <end position="120"/>
    </location>
</feature>
<dbReference type="OrthoDB" id="5621159at2"/>
<evidence type="ECO:0000256" key="1">
    <source>
        <dbReference type="SAM" id="MobiDB-lite"/>
    </source>
</evidence>
<keyword evidence="5" id="KW-1185">Reference proteome</keyword>
<comment type="caution">
    <text evidence="4">The sequence shown here is derived from an EMBL/GenBank/DDBJ whole genome shotgun (WGS) entry which is preliminary data.</text>
</comment>
<evidence type="ECO:0000313" key="5">
    <source>
        <dbReference type="Proteomes" id="UP000320235"/>
    </source>
</evidence>
<dbReference type="InterPro" id="IPR002035">
    <property type="entry name" value="VWF_A"/>
</dbReference>
<dbReference type="Proteomes" id="UP000320235">
    <property type="component" value="Unassembled WGS sequence"/>
</dbReference>
<name>A0A543EF67_9MICO</name>
<feature type="compositionally biased region" description="Low complexity" evidence="1">
    <location>
        <begin position="41"/>
        <end position="74"/>
    </location>
</feature>
<dbReference type="Gene3D" id="3.40.50.410">
    <property type="entry name" value="von Willebrand factor, type A domain"/>
    <property type="match status" value="1"/>
</dbReference>